<dbReference type="Pfam" id="PF06089">
    <property type="entry name" value="Asparaginase_II"/>
    <property type="match status" value="1"/>
</dbReference>
<dbReference type="EMBL" id="JAGSOG010000034">
    <property type="protein sequence ID" value="MBR7833577.1"/>
    <property type="molecule type" value="Genomic_DNA"/>
</dbReference>
<evidence type="ECO:0000313" key="1">
    <source>
        <dbReference type="EMBL" id="MBR7833577.1"/>
    </source>
</evidence>
<dbReference type="PANTHER" id="PTHR42110">
    <property type="entry name" value="L-ASPARAGINASE, PUTATIVE (AFU_ORTHOLOGUE AFUA_3G11890)-RELATED"/>
    <property type="match status" value="1"/>
</dbReference>
<accession>A0A941IPX1</accession>
<dbReference type="Proteomes" id="UP000675781">
    <property type="component" value="Unassembled WGS sequence"/>
</dbReference>
<organism evidence="1 2">
    <name type="scientific">Actinospica durhamensis</name>
    <dbReference type="NCBI Taxonomy" id="1508375"/>
    <lineage>
        <taxon>Bacteria</taxon>
        <taxon>Bacillati</taxon>
        <taxon>Actinomycetota</taxon>
        <taxon>Actinomycetes</taxon>
        <taxon>Catenulisporales</taxon>
        <taxon>Actinospicaceae</taxon>
        <taxon>Actinospica</taxon>
    </lineage>
</organism>
<gene>
    <name evidence="1" type="ORF">KDL01_09890</name>
</gene>
<protein>
    <submittedName>
        <fullName evidence="1">Asparaginase</fullName>
    </submittedName>
</protein>
<sequence>MAVIPENSVVPAEEAEPVLVEIVRSGFVEGVHRGRLVLLEADGSVGLSIGDPAAPLLPRSCSKPMQATGMLDAGLDLEGELLAIAAGSHAGAPIHIEAVRKILAGAGLSEDALQTPAAAPGDEQALIAFHRGGEQPSPIYYNCSGKHAAMLATCAVNGWPIETYLDPAHPVQQACRGAIERLTGERIAAEAVDGCGAPLLGVSLLGLARAVRACVLADPGEHPRRVADAMRAHPEYMSGEEKLDAHAMRAVPGLLAKAGAEAVYVAALPDGRALAFKVNDGNPRTLAPILAEALRRLDIPDADVAAFGAAPLLGGGRPVGSLRPVFG</sequence>
<comment type="caution">
    <text evidence="1">The sequence shown here is derived from an EMBL/GenBank/DDBJ whole genome shotgun (WGS) entry which is preliminary data.</text>
</comment>
<dbReference type="RefSeq" id="WP_212528095.1">
    <property type="nucleotide sequence ID" value="NZ_JAGSOG010000034.1"/>
</dbReference>
<keyword evidence="2" id="KW-1185">Reference proteome</keyword>
<dbReference type="InterPro" id="IPR010349">
    <property type="entry name" value="Asparaginase_II"/>
</dbReference>
<evidence type="ECO:0000313" key="2">
    <source>
        <dbReference type="Proteomes" id="UP000675781"/>
    </source>
</evidence>
<dbReference type="AlphaFoldDB" id="A0A941IPX1"/>
<name>A0A941IPX1_9ACTN</name>
<dbReference type="PANTHER" id="PTHR42110:SF1">
    <property type="entry name" value="L-ASPARAGINASE, PUTATIVE (AFU_ORTHOLOGUE AFUA_3G11890)-RELATED"/>
    <property type="match status" value="1"/>
</dbReference>
<proteinExistence type="predicted"/>
<reference evidence="1" key="1">
    <citation type="submission" date="2021-04" db="EMBL/GenBank/DDBJ databases">
        <title>Genome based classification of Actinospica acidithermotolerans sp. nov., an actinobacterium isolated from an Indonesian hot spring.</title>
        <authorList>
            <person name="Kusuma A.B."/>
            <person name="Putra K.E."/>
            <person name="Nafisah S."/>
            <person name="Loh J."/>
            <person name="Nouioui I."/>
            <person name="Goodfellow M."/>
        </authorList>
    </citation>
    <scope>NUCLEOTIDE SEQUENCE</scope>
    <source>
        <strain evidence="1">CSCA 57</strain>
    </source>
</reference>